<accession>A0AAE9YAK1</accession>
<gene>
    <name evidence="1" type="ORF">BC5_0015</name>
</gene>
<reference evidence="1" key="1">
    <citation type="submission" date="2023-01" db="EMBL/GenBank/DDBJ databases">
        <authorList>
            <person name="Liu Y."/>
            <person name="Sun Z."/>
        </authorList>
    </citation>
    <scope>NUCLEOTIDE SEQUENCE</scope>
</reference>
<dbReference type="EMBL" id="OQ187816">
    <property type="protein sequence ID" value="WCR32928.1"/>
    <property type="molecule type" value="Genomic_DNA"/>
</dbReference>
<organism evidence="1 2">
    <name type="scientific">Bacillus phage BC-5</name>
    <dbReference type="NCBI Taxonomy" id="3020389"/>
    <lineage>
        <taxon>Viruses</taxon>
        <taxon>Duplodnaviria</taxon>
        <taxon>Heunggongvirae</taxon>
        <taxon>Uroviricota</taxon>
        <taxon>Caudoviricetes</taxon>
        <taxon>Salasmaviridae</taxon>
        <taxon>Northropvirinae</taxon>
        <taxon>Hemphillvirus</taxon>
        <taxon>Hemphillvirus bece5</taxon>
    </lineage>
</organism>
<evidence type="ECO:0000313" key="1">
    <source>
        <dbReference type="EMBL" id="WCR32928.1"/>
    </source>
</evidence>
<name>A0AAE9YAK1_9CAUD</name>
<protein>
    <submittedName>
        <fullName evidence="1">Uncharacterized protein</fullName>
    </submittedName>
</protein>
<keyword evidence="2" id="KW-1185">Reference proteome</keyword>
<proteinExistence type="predicted"/>
<sequence>MIGKNRAVYRYYKNDELIGEGTVHEIAEGLGLKPHSLWNKVSRYKNGKSKRVKHELVQIRNSVFTYLLVDDNKIIGEGTLKELSEKSNYHIDYLTRISNGNYIRGKHNTLKIFQRVGS</sequence>
<dbReference type="Proteomes" id="UP001219433">
    <property type="component" value="Segment"/>
</dbReference>
<evidence type="ECO:0000313" key="2">
    <source>
        <dbReference type="Proteomes" id="UP001219433"/>
    </source>
</evidence>